<feature type="domain" description="Cytidyltransferase-like" evidence="2">
    <location>
        <begin position="2"/>
        <end position="77"/>
    </location>
</feature>
<dbReference type="SUPFAM" id="SSF52374">
    <property type="entry name" value="Nucleotidylyl transferase"/>
    <property type="match status" value="1"/>
</dbReference>
<dbReference type="GO" id="GO:0004475">
    <property type="term" value="F:mannose-1-phosphate guanylyltransferase (GTP) activity"/>
    <property type="evidence" value="ECO:0007669"/>
    <property type="project" value="TreeGrafter"/>
</dbReference>
<dbReference type="GO" id="GO:0009298">
    <property type="term" value="P:GDP-mannose biosynthetic process"/>
    <property type="evidence" value="ECO:0007669"/>
    <property type="project" value="TreeGrafter"/>
</dbReference>
<dbReference type="InterPro" id="IPR001538">
    <property type="entry name" value="Man6P_isomerase-2_C"/>
</dbReference>
<gene>
    <name evidence="3" type="ORF">METZ01_LOCUS282359</name>
</gene>
<dbReference type="Gene3D" id="2.60.120.10">
    <property type="entry name" value="Jelly Rolls"/>
    <property type="match status" value="1"/>
</dbReference>
<proteinExistence type="predicted"/>
<dbReference type="Pfam" id="PF01050">
    <property type="entry name" value="MannoseP_isomer"/>
    <property type="match status" value="1"/>
</dbReference>
<dbReference type="InterPro" id="IPR011051">
    <property type="entry name" value="RmlC_Cupin_sf"/>
</dbReference>
<dbReference type="Pfam" id="PF01467">
    <property type="entry name" value="CTP_transf_like"/>
    <property type="match status" value="1"/>
</dbReference>
<organism evidence="3">
    <name type="scientific">marine metagenome</name>
    <dbReference type="NCBI Taxonomy" id="408172"/>
    <lineage>
        <taxon>unclassified sequences</taxon>
        <taxon>metagenomes</taxon>
        <taxon>ecological metagenomes</taxon>
    </lineage>
</organism>
<feature type="domain" description="Mannose-6-phosphate isomerase type II C-terminal" evidence="1">
    <location>
        <begin position="121"/>
        <end position="229"/>
    </location>
</feature>
<accession>A0A382L137</accession>
<dbReference type="CDD" id="cd02213">
    <property type="entry name" value="cupin_PMI_typeII_C"/>
    <property type="match status" value="1"/>
</dbReference>
<evidence type="ECO:0000259" key="2">
    <source>
        <dbReference type="Pfam" id="PF01467"/>
    </source>
</evidence>
<dbReference type="AlphaFoldDB" id="A0A382L137"/>
<dbReference type="PANTHER" id="PTHR46390">
    <property type="entry name" value="MANNOSE-1-PHOSPHATE GUANYLYLTRANSFERASE"/>
    <property type="match status" value="1"/>
</dbReference>
<protein>
    <recommendedName>
        <fullName evidence="4">Mannose-6-phosphate isomerase type II C-terminal domain-containing protein</fullName>
    </recommendedName>
</protein>
<evidence type="ECO:0000259" key="1">
    <source>
        <dbReference type="Pfam" id="PF01050"/>
    </source>
</evidence>
<dbReference type="Gene3D" id="3.40.50.620">
    <property type="entry name" value="HUPs"/>
    <property type="match status" value="1"/>
</dbReference>
<dbReference type="InterPro" id="IPR014729">
    <property type="entry name" value="Rossmann-like_a/b/a_fold"/>
</dbReference>
<dbReference type="InterPro" id="IPR004821">
    <property type="entry name" value="Cyt_trans-like"/>
</dbReference>
<dbReference type="PANTHER" id="PTHR46390:SF1">
    <property type="entry name" value="MANNOSE-1-PHOSPHATE GUANYLYLTRANSFERASE"/>
    <property type="match status" value="1"/>
</dbReference>
<dbReference type="GO" id="GO:0005976">
    <property type="term" value="P:polysaccharide metabolic process"/>
    <property type="evidence" value="ECO:0007669"/>
    <property type="project" value="InterPro"/>
</dbReference>
<dbReference type="InterPro" id="IPR051161">
    <property type="entry name" value="Mannose-6P_isomerase_type2"/>
</dbReference>
<evidence type="ECO:0008006" key="4">
    <source>
        <dbReference type="Google" id="ProtNLM"/>
    </source>
</evidence>
<dbReference type="SUPFAM" id="SSF51182">
    <property type="entry name" value="RmlC-like cupins"/>
    <property type="match status" value="1"/>
</dbReference>
<dbReference type="EMBL" id="UINC01083625">
    <property type="protein sequence ID" value="SVC29505.1"/>
    <property type="molecule type" value="Genomic_DNA"/>
</dbReference>
<reference evidence="3" key="1">
    <citation type="submission" date="2018-05" db="EMBL/GenBank/DDBJ databases">
        <authorList>
            <person name="Lanie J.A."/>
            <person name="Ng W.-L."/>
            <person name="Kazmierczak K.M."/>
            <person name="Andrzejewski T.M."/>
            <person name="Davidsen T.M."/>
            <person name="Wayne K.J."/>
            <person name="Tettelin H."/>
            <person name="Glass J.I."/>
            <person name="Rusch D."/>
            <person name="Podicherti R."/>
            <person name="Tsui H.-C.T."/>
            <person name="Winkler M.E."/>
        </authorList>
    </citation>
    <scope>NUCLEOTIDE SEQUENCE</scope>
</reference>
<dbReference type="InterPro" id="IPR014710">
    <property type="entry name" value="RmlC-like_jellyroll"/>
</dbReference>
<evidence type="ECO:0000313" key="3">
    <source>
        <dbReference type="EMBL" id="SVC29505.1"/>
    </source>
</evidence>
<name>A0A382L137_9ZZZZ</name>
<sequence length="229" mass="26689">MLGDKLIVGVNSDEWLARKKGHSFMPIGERMAIIKSLRVVDSVILFDDSDDTACDAILEMIHLIEFDNIIFANGGDRTDKNIPEMEKYKDNDRVKFEFGVGGNKKNSSSWILKDWKNPKEKRPWGYYRVLHEASNIKVKELTVDPGKKLSMQRHKDRAEYWMVSEGDGTLIRMNEENYNRIKIGLFKHKGITIKPGDWHQLCNFSKRPLRVIEIQYGVRCDEEDIERLE</sequence>